<dbReference type="Gene3D" id="1.10.10.10">
    <property type="entry name" value="Winged helix-like DNA-binding domain superfamily/Winged helix DNA-binding domain"/>
    <property type="match status" value="1"/>
</dbReference>
<name>A0A1W1V714_9PAST</name>
<dbReference type="GO" id="GO:0003677">
    <property type="term" value="F:DNA binding"/>
    <property type="evidence" value="ECO:0007669"/>
    <property type="project" value="UniProtKB-KW"/>
</dbReference>
<dbReference type="STRING" id="1122938.SAMN05660772_01321"/>
<evidence type="ECO:0000259" key="4">
    <source>
        <dbReference type="PROSITE" id="PS50995"/>
    </source>
</evidence>
<dbReference type="InterPro" id="IPR036388">
    <property type="entry name" value="WH-like_DNA-bd_sf"/>
</dbReference>
<keyword evidence="2 5" id="KW-0238">DNA-binding</keyword>
<dbReference type="EMBL" id="FWWV01000057">
    <property type="protein sequence ID" value="SMB89217.1"/>
    <property type="molecule type" value="Genomic_DNA"/>
</dbReference>
<dbReference type="InterPro" id="IPR023187">
    <property type="entry name" value="Tscrpt_reg_MarR-type_CS"/>
</dbReference>
<dbReference type="Proteomes" id="UP000192408">
    <property type="component" value="Unassembled WGS sequence"/>
</dbReference>
<gene>
    <name evidence="5" type="ORF">SAMN05660772_01321</name>
</gene>
<dbReference type="GO" id="GO:0006950">
    <property type="term" value="P:response to stress"/>
    <property type="evidence" value="ECO:0007669"/>
    <property type="project" value="TreeGrafter"/>
</dbReference>
<evidence type="ECO:0000256" key="2">
    <source>
        <dbReference type="ARBA" id="ARBA00023125"/>
    </source>
</evidence>
<feature type="domain" description="HTH marR-type" evidence="4">
    <location>
        <begin position="1"/>
        <end position="141"/>
    </location>
</feature>
<dbReference type="InterPro" id="IPR036390">
    <property type="entry name" value="WH_DNA-bd_sf"/>
</dbReference>
<dbReference type="InterPro" id="IPR039422">
    <property type="entry name" value="MarR/SlyA-like"/>
</dbReference>
<dbReference type="GO" id="GO:0003700">
    <property type="term" value="F:DNA-binding transcription factor activity"/>
    <property type="evidence" value="ECO:0007669"/>
    <property type="project" value="InterPro"/>
</dbReference>
<dbReference type="Pfam" id="PF12802">
    <property type="entry name" value="MarR_2"/>
    <property type="match status" value="1"/>
</dbReference>
<evidence type="ECO:0000256" key="1">
    <source>
        <dbReference type="ARBA" id="ARBA00023015"/>
    </source>
</evidence>
<accession>A0A1W1V714</accession>
<keyword evidence="3" id="KW-0804">Transcription</keyword>
<dbReference type="RefSeq" id="WP_208610922.1">
    <property type="nucleotide sequence ID" value="NZ_FWWV01000057.1"/>
</dbReference>
<dbReference type="InterPro" id="IPR000835">
    <property type="entry name" value="HTH_MarR-typ"/>
</dbReference>
<dbReference type="PANTHER" id="PTHR33164">
    <property type="entry name" value="TRANSCRIPTIONAL REGULATOR, MARR FAMILY"/>
    <property type="match status" value="1"/>
</dbReference>
<sequence>MLKENKALASELDRYYSLWRESNHLYEEWSKLQGLSFNSVMVLYFIRENTEHCTQKMISQKWLIPKQTVNMILKDLEKRGFILLVPLPSDKRNKHIQFTRAGEEYAESIVSELRKKELFAMERIGIERIKAFNDCLAQYIALFNSGEKNVSL</sequence>
<dbReference type="PANTHER" id="PTHR33164:SF43">
    <property type="entry name" value="HTH-TYPE TRANSCRIPTIONAL REPRESSOR YETL"/>
    <property type="match status" value="1"/>
</dbReference>
<dbReference type="SUPFAM" id="SSF46785">
    <property type="entry name" value="Winged helix' DNA-binding domain"/>
    <property type="match status" value="1"/>
</dbReference>
<keyword evidence="1" id="KW-0805">Transcription regulation</keyword>
<protein>
    <submittedName>
        <fullName evidence="5">DNA-binding transcriptional regulator, MarR family</fullName>
    </submittedName>
</protein>
<dbReference type="PROSITE" id="PS01117">
    <property type="entry name" value="HTH_MARR_1"/>
    <property type="match status" value="1"/>
</dbReference>
<keyword evidence="6" id="KW-1185">Reference proteome</keyword>
<evidence type="ECO:0000256" key="3">
    <source>
        <dbReference type="ARBA" id="ARBA00023163"/>
    </source>
</evidence>
<proteinExistence type="predicted"/>
<dbReference type="AlphaFoldDB" id="A0A1W1V714"/>
<organism evidence="5 6">
    <name type="scientific">Pasteurella testudinis DSM 23072</name>
    <dbReference type="NCBI Taxonomy" id="1122938"/>
    <lineage>
        <taxon>Bacteria</taxon>
        <taxon>Pseudomonadati</taxon>
        <taxon>Pseudomonadota</taxon>
        <taxon>Gammaproteobacteria</taxon>
        <taxon>Pasteurellales</taxon>
        <taxon>Pasteurellaceae</taxon>
        <taxon>Pasteurella</taxon>
    </lineage>
</organism>
<evidence type="ECO:0000313" key="6">
    <source>
        <dbReference type="Proteomes" id="UP000192408"/>
    </source>
</evidence>
<dbReference type="SMART" id="SM00347">
    <property type="entry name" value="HTH_MARR"/>
    <property type="match status" value="1"/>
</dbReference>
<reference evidence="6" key="1">
    <citation type="submission" date="2017-04" db="EMBL/GenBank/DDBJ databases">
        <authorList>
            <person name="Varghese N."/>
            <person name="Submissions S."/>
        </authorList>
    </citation>
    <scope>NUCLEOTIDE SEQUENCE [LARGE SCALE GENOMIC DNA]</scope>
    <source>
        <strain evidence="6">DSM 23072</strain>
    </source>
</reference>
<dbReference type="PROSITE" id="PS50995">
    <property type="entry name" value="HTH_MARR_2"/>
    <property type="match status" value="1"/>
</dbReference>
<evidence type="ECO:0000313" key="5">
    <source>
        <dbReference type="EMBL" id="SMB89217.1"/>
    </source>
</evidence>